<dbReference type="Proteomes" id="UP001595617">
    <property type="component" value="Unassembled WGS sequence"/>
</dbReference>
<keyword evidence="1" id="KW-0472">Membrane</keyword>
<evidence type="ECO:0000313" key="2">
    <source>
        <dbReference type="EMBL" id="MFC3851787.1"/>
    </source>
</evidence>
<gene>
    <name evidence="2" type="ORF">ACFOOG_02975</name>
</gene>
<keyword evidence="1" id="KW-1133">Transmembrane helix</keyword>
<feature type="transmembrane region" description="Helical" evidence="1">
    <location>
        <begin position="170"/>
        <end position="192"/>
    </location>
</feature>
<keyword evidence="3" id="KW-1185">Reference proteome</keyword>
<feature type="transmembrane region" description="Helical" evidence="1">
    <location>
        <begin position="18"/>
        <end position="37"/>
    </location>
</feature>
<evidence type="ECO:0000256" key="1">
    <source>
        <dbReference type="SAM" id="Phobius"/>
    </source>
</evidence>
<feature type="transmembrane region" description="Helical" evidence="1">
    <location>
        <begin position="252"/>
        <end position="273"/>
    </location>
</feature>
<sequence>MSSINYLHLLSQYETHRVAIQSLVGSIISSFATINLLDDFSAQRDELAHLAKAYPFVELMYSLDAQGVQILDTAYSPNVSERNRRRLGQGSDRSHRPYFVAARDLADAITVTDPYLSSATQLPAISAVHRFLNSDGSVLGYLVLNINLQKMVAYLNGDRLRHRFHPVFQAVYSIIGGLLLVVAVVLLGSALIQLVQLMGGDFNVVTQSFGVVVLITLGLAIFDLGKTILEEEVFVHKDIHHHGSTRRTITRFMSAILIAVSIESLLLMFKSLLGESSQLLYAVWMLLASVALLIGLGIYLKLSKDG</sequence>
<dbReference type="CDD" id="cd12914">
    <property type="entry name" value="PDC1_DGC_like"/>
    <property type="match status" value="1"/>
</dbReference>
<dbReference type="SUPFAM" id="SSF103190">
    <property type="entry name" value="Sensory domain-like"/>
    <property type="match status" value="1"/>
</dbReference>
<name>A0ABV7ZTF7_9GAMM</name>
<reference evidence="3" key="1">
    <citation type="journal article" date="2019" name="Int. J. Syst. Evol. Microbiol.">
        <title>The Global Catalogue of Microorganisms (GCM) 10K type strain sequencing project: providing services to taxonomists for standard genome sequencing and annotation.</title>
        <authorList>
            <consortium name="The Broad Institute Genomics Platform"/>
            <consortium name="The Broad Institute Genome Sequencing Center for Infectious Disease"/>
            <person name="Wu L."/>
            <person name="Ma J."/>
        </authorList>
    </citation>
    <scope>NUCLEOTIDE SEQUENCE [LARGE SCALE GENOMIC DNA]</scope>
    <source>
        <strain evidence="3">IBRC 10765</strain>
    </source>
</reference>
<dbReference type="RefSeq" id="WP_380693193.1">
    <property type="nucleotide sequence ID" value="NZ_JBHRYR010000002.1"/>
</dbReference>
<evidence type="ECO:0008006" key="4">
    <source>
        <dbReference type="Google" id="ProtNLM"/>
    </source>
</evidence>
<comment type="caution">
    <text evidence="2">The sequence shown here is derived from an EMBL/GenBank/DDBJ whole genome shotgun (WGS) entry which is preliminary data.</text>
</comment>
<keyword evidence="1" id="KW-0812">Transmembrane</keyword>
<feature type="transmembrane region" description="Helical" evidence="1">
    <location>
        <begin position="204"/>
        <end position="222"/>
    </location>
</feature>
<protein>
    <recommendedName>
        <fullName evidence="4">General glycosylation pathway protein</fullName>
    </recommendedName>
</protein>
<dbReference type="EMBL" id="JBHRYR010000002">
    <property type="protein sequence ID" value="MFC3851787.1"/>
    <property type="molecule type" value="Genomic_DNA"/>
</dbReference>
<dbReference type="Gene3D" id="3.30.450.20">
    <property type="entry name" value="PAS domain"/>
    <property type="match status" value="1"/>
</dbReference>
<evidence type="ECO:0000313" key="3">
    <source>
        <dbReference type="Proteomes" id="UP001595617"/>
    </source>
</evidence>
<feature type="transmembrane region" description="Helical" evidence="1">
    <location>
        <begin position="279"/>
        <end position="300"/>
    </location>
</feature>
<accession>A0ABV7ZTF7</accession>
<proteinExistence type="predicted"/>
<organism evidence="2 3">
    <name type="scientific">Saccharospirillum mangrovi</name>
    <dbReference type="NCBI Taxonomy" id="2161747"/>
    <lineage>
        <taxon>Bacteria</taxon>
        <taxon>Pseudomonadati</taxon>
        <taxon>Pseudomonadota</taxon>
        <taxon>Gammaproteobacteria</taxon>
        <taxon>Oceanospirillales</taxon>
        <taxon>Saccharospirillaceae</taxon>
        <taxon>Saccharospirillum</taxon>
    </lineage>
</organism>
<dbReference type="InterPro" id="IPR029151">
    <property type="entry name" value="Sensor-like_sf"/>
</dbReference>